<dbReference type="AlphaFoldDB" id="A0A3N0GWW8"/>
<accession>A0A3N0GWW8</accession>
<reference evidence="1 2" key="1">
    <citation type="submission" date="2018-11" db="EMBL/GenBank/DDBJ databases">
        <authorList>
            <person name="Li F."/>
        </authorList>
    </citation>
    <scope>NUCLEOTIDE SEQUENCE [LARGE SCALE GENOMIC DNA]</scope>
    <source>
        <strain evidence="1 2">Gsoil 818</strain>
    </source>
</reference>
<sequence length="281" mass="31828">MSTRAPTCRVGISGWTYAGWRCDFYPAGLPHRRELEYAADRLTSIEINGSFYSLQRPSSYRRWHDETPDDFVFAVKGGRFITHMKRLRDIDAPLANFFASGVLALGEKLGPVLWQLPENLRFDAEVLDAFLGRLPRTTAEAAEVAAQHDERLSGDRVDTTVRVEQRVRHAVEARSSTFATEEFYDVLATHEVGCVVADTAGRWPMLDRRTSDLRYVRLHGDKELYSSGYTDQALDRWAERCRGWMAGGEDVVVYFDNDAKGFAPHDAVKLLARLSCDDART</sequence>
<name>A0A3N0GWW8_9ACTN</name>
<dbReference type="Gene3D" id="3.20.20.410">
    <property type="entry name" value="Protein of unknown function UPF0759"/>
    <property type="match status" value="1"/>
</dbReference>
<keyword evidence="2" id="KW-1185">Reference proteome</keyword>
<dbReference type="InterPro" id="IPR036520">
    <property type="entry name" value="UPF0759_sf"/>
</dbReference>
<dbReference type="Pfam" id="PF01904">
    <property type="entry name" value="DUF72"/>
    <property type="match status" value="1"/>
</dbReference>
<evidence type="ECO:0000313" key="1">
    <source>
        <dbReference type="EMBL" id="RNM16964.1"/>
    </source>
</evidence>
<dbReference type="OrthoDB" id="9780310at2"/>
<organism evidence="1 2">
    <name type="scientific">Nocardioides pocheonensis</name>
    <dbReference type="NCBI Taxonomy" id="661485"/>
    <lineage>
        <taxon>Bacteria</taxon>
        <taxon>Bacillati</taxon>
        <taxon>Actinomycetota</taxon>
        <taxon>Actinomycetes</taxon>
        <taxon>Propionibacteriales</taxon>
        <taxon>Nocardioidaceae</taxon>
        <taxon>Nocardioides</taxon>
    </lineage>
</organism>
<dbReference type="SUPFAM" id="SSF117396">
    <property type="entry name" value="TM1631-like"/>
    <property type="match status" value="1"/>
</dbReference>
<dbReference type="InterPro" id="IPR002763">
    <property type="entry name" value="DUF72"/>
</dbReference>
<protein>
    <submittedName>
        <fullName evidence="1">DUF72 domain-containing protein</fullName>
    </submittedName>
</protein>
<dbReference type="EMBL" id="RJSF01000005">
    <property type="protein sequence ID" value="RNM16964.1"/>
    <property type="molecule type" value="Genomic_DNA"/>
</dbReference>
<dbReference type="PANTHER" id="PTHR30348">
    <property type="entry name" value="UNCHARACTERIZED PROTEIN YECE"/>
    <property type="match status" value="1"/>
</dbReference>
<dbReference type="Proteomes" id="UP000279994">
    <property type="component" value="Unassembled WGS sequence"/>
</dbReference>
<proteinExistence type="predicted"/>
<gene>
    <name evidence="1" type="ORF">EFL26_02435</name>
</gene>
<evidence type="ECO:0000313" key="2">
    <source>
        <dbReference type="Proteomes" id="UP000279994"/>
    </source>
</evidence>
<dbReference type="PANTHER" id="PTHR30348:SF4">
    <property type="entry name" value="DUF72 DOMAIN-CONTAINING PROTEIN"/>
    <property type="match status" value="1"/>
</dbReference>
<comment type="caution">
    <text evidence="1">The sequence shown here is derived from an EMBL/GenBank/DDBJ whole genome shotgun (WGS) entry which is preliminary data.</text>
</comment>